<proteinExistence type="predicted"/>
<keyword evidence="8" id="KW-1185">Reference proteome</keyword>
<dbReference type="InterPro" id="IPR050763">
    <property type="entry name" value="ABC_transporter_ATP-binding"/>
</dbReference>
<dbReference type="RefSeq" id="WP_399646047.1">
    <property type="nucleotide sequence ID" value="NZ_JBITYG010000002.1"/>
</dbReference>
<dbReference type="PROSITE" id="PS50893">
    <property type="entry name" value="ABC_TRANSPORTER_2"/>
    <property type="match status" value="1"/>
</dbReference>
<dbReference type="Gene3D" id="3.40.50.300">
    <property type="entry name" value="P-loop containing nucleotide triphosphate hydrolases"/>
    <property type="match status" value="1"/>
</dbReference>
<dbReference type="PANTHER" id="PTHR42711">
    <property type="entry name" value="ABC TRANSPORTER ATP-BINDING PROTEIN"/>
    <property type="match status" value="1"/>
</dbReference>
<dbReference type="InterPro" id="IPR003593">
    <property type="entry name" value="AAA+_ATPase"/>
</dbReference>
<comment type="caution">
    <text evidence="7">The sequence shown here is derived from an EMBL/GenBank/DDBJ whole genome shotgun (WGS) entry which is preliminary data.</text>
</comment>
<dbReference type="SMART" id="SM00382">
    <property type="entry name" value="AAA"/>
    <property type="match status" value="1"/>
</dbReference>
<evidence type="ECO:0000256" key="2">
    <source>
        <dbReference type="ARBA" id="ARBA00022448"/>
    </source>
</evidence>
<accession>A0ABW8C5J8</accession>
<reference evidence="7 8" key="1">
    <citation type="submission" date="2024-10" db="EMBL/GenBank/DDBJ databases">
        <title>The Natural Products Discovery Center: Release of the First 8490 Sequenced Strains for Exploring Actinobacteria Biosynthetic Diversity.</title>
        <authorList>
            <person name="Kalkreuter E."/>
            <person name="Kautsar S.A."/>
            <person name="Yang D."/>
            <person name="Bader C.D."/>
            <person name="Teijaro C.N."/>
            <person name="Fluegel L."/>
            <person name="Davis C.M."/>
            <person name="Simpson J.R."/>
            <person name="Lauterbach L."/>
            <person name="Steele A.D."/>
            <person name="Gui C."/>
            <person name="Meng S."/>
            <person name="Li G."/>
            <person name="Viehrig K."/>
            <person name="Ye F."/>
            <person name="Su P."/>
            <person name="Kiefer A.F."/>
            <person name="Nichols A."/>
            <person name="Cepeda A.J."/>
            <person name="Yan W."/>
            <person name="Fan B."/>
            <person name="Jiang Y."/>
            <person name="Adhikari A."/>
            <person name="Zheng C.-J."/>
            <person name="Schuster L."/>
            <person name="Cowan T.M."/>
            <person name="Smanski M.J."/>
            <person name="Chevrette M.G."/>
            <person name="De Carvalho L.P.S."/>
            <person name="Shen B."/>
        </authorList>
    </citation>
    <scope>NUCLEOTIDE SEQUENCE [LARGE SCALE GENOMIC DNA]</scope>
    <source>
        <strain evidence="7 8">NPDC053399</strain>
    </source>
</reference>
<sequence length="323" mass="34944">MKENPDVIEVLELRQSYGDYEAVRGASFTVRRGELFALLGTNGAGKTTTLEVVEGYRPPTSGSVRVLGMDPYADGPALRRRTGVMLQEGGFFAELTVRETVDAWRRFTGRARATADVLGQVRLDAKAGTRVGQLSGGERRRLDLALAVLNDPELLFLDEPTTGMDPEARRNTWQLVRDLRAAGTTVVLTTHYLEEAQQLADRVAIMDAGRITATGTVAEVLSGQRSRITFPLPFATTASDLPRLPGAELAVRGDAVSYAVARTAPALAVLHEWAGARGVELDGIEVRHASLEDVFLALAGDQRTAPDDQGTFRPDHHSKAAAR</sequence>
<dbReference type="InterPro" id="IPR027417">
    <property type="entry name" value="P-loop_NTPase"/>
</dbReference>
<evidence type="ECO:0000256" key="5">
    <source>
        <dbReference type="ARBA" id="ARBA00023251"/>
    </source>
</evidence>
<gene>
    <name evidence="7" type="ORF">ACIGXA_08910</name>
</gene>
<dbReference type="PROSITE" id="PS00211">
    <property type="entry name" value="ABC_TRANSPORTER_1"/>
    <property type="match status" value="1"/>
</dbReference>
<dbReference type="GO" id="GO:0005524">
    <property type="term" value="F:ATP binding"/>
    <property type="evidence" value="ECO:0007669"/>
    <property type="project" value="UniProtKB-KW"/>
</dbReference>
<dbReference type="Proteomes" id="UP001614394">
    <property type="component" value="Unassembled WGS sequence"/>
</dbReference>
<evidence type="ECO:0000256" key="3">
    <source>
        <dbReference type="ARBA" id="ARBA00022741"/>
    </source>
</evidence>
<evidence type="ECO:0000256" key="4">
    <source>
        <dbReference type="ARBA" id="ARBA00022840"/>
    </source>
</evidence>
<comment type="subcellular location">
    <subcellularLocation>
        <location evidence="1">Cell membrane</location>
        <topology evidence="1">Peripheral membrane protein</topology>
    </subcellularLocation>
</comment>
<evidence type="ECO:0000313" key="8">
    <source>
        <dbReference type="Proteomes" id="UP001614394"/>
    </source>
</evidence>
<dbReference type="PANTHER" id="PTHR42711:SF17">
    <property type="entry name" value="ABC TRANSPORTER ATP-BINDING PROTEIN"/>
    <property type="match status" value="1"/>
</dbReference>
<name>A0ABW8C5J8_9ACTN</name>
<dbReference type="InterPro" id="IPR003439">
    <property type="entry name" value="ABC_transporter-like_ATP-bd"/>
</dbReference>
<keyword evidence="5" id="KW-0046">Antibiotic resistance</keyword>
<keyword evidence="4 7" id="KW-0067">ATP-binding</keyword>
<keyword evidence="2" id="KW-0813">Transport</keyword>
<dbReference type="CDD" id="cd03230">
    <property type="entry name" value="ABC_DR_subfamily_A"/>
    <property type="match status" value="1"/>
</dbReference>
<dbReference type="SUPFAM" id="SSF52540">
    <property type="entry name" value="P-loop containing nucleoside triphosphate hydrolases"/>
    <property type="match status" value="1"/>
</dbReference>
<dbReference type="Pfam" id="PF00005">
    <property type="entry name" value="ABC_tran"/>
    <property type="match status" value="1"/>
</dbReference>
<dbReference type="EMBL" id="JBITYG010000002">
    <property type="protein sequence ID" value="MFI9100635.1"/>
    <property type="molecule type" value="Genomic_DNA"/>
</dbReference>
<feature type="domain" description="ABC transporter" evidence="6">
    <location>
        <begin position="8"/>
        <end position="233"/>
    </location>
</feature>
<keyword evidence="3" id="KW-0547">Nucleotide-binding</keyword>
<dbReference type="InterPro" id="IPR017871">
    <property type="entry name" value="ABC_transporter-like_CS"/>
</dbReference>
<evidence type="ECO:0000256" key="1">
    <source>
        <dbReference type="ARBA" id="ARBA00004202"/>
    </source>
</evidence>
<evidence type="ECO:0000259" key="6">
    <source>
        <dbReference type="PROSITE" id="PS50893"/>
    </source>
</evidence>
<evidence type="ECO:0000313" key="7">
    <source>
        <dbReference type="EMBL" id="MFI9100635.1"/>
    </source>
</evidence>
<organism evidence="7 8">
    <name type="scientific">Streptomyces fildesensis</name>
    <dbReference type="NCBI Taxonomy" id="375757"/>
    <lineage>
        <taxon>Bacteria</taxon>
        <taxon>Bacillati</taxon>
        <taxon>Actinomycetota</taxon>
        <taxon>Actinomycetes</taxon>
        <taxon>Kitasatosporales</taxon>
        <taxon>Streptomycetaceae</taxon>
        <taxon>Streptomyces</taxon>
    </lineage>
</organism>
<protein>
    <submittedName>
        <fullName evidence="7">ABC transporter ATP-binding protein</fullName>
    </submittedName>
</protein>